<keyword evidence="5 8" id="KW-0812">Transmembrane</keyword>
<evidence type="ECO:0000256" key="3">
    <source>
        <dbReference type="ARBA" id="ARBA00022475"/>
    </source>
</evidence>
<reference evidence="10 11" key="1">
    <citation type="journal article" date="2024" name="Int. J. Syst. Evol. Microbiol.">
        <title>Virgibacillus tibetensis sp. nov., isolated from salt lake on the Tibetan Plateau of China.</title>
        <authorList>
            <person name="Phurbu D."/>
            <person name="Liu Z.-X."/>
            <person name="Wang R."/>
            <person name="Zheng Y.-Y."/>
            <person name="Liu H.-C."/>
            <person name="Zhou Y.-G."/>
            <person name="Yu Y.-J."/>
            <person name="Li A.-H."/>
        </authorList>
    </citation>
    <scope>NUCLEOTIDE SEQUENCE [LARGE SCALE GENOMIC DNA]</scope>
    <source>
        <strain evidence="10 11">C22-A2</strain>
    </source>
</reference>
<evidence type="ECO:0000256" key="5">
    <source>
        <dbReference type="ARBA" id="ARBA00022692"/>
    </source>
</evidence>
<evidence type="ECO:0000256" key="6">
    <source>
        <dbReference type="ARBA" id="ARBA00022989"/>
    </source>
</evidence>
<comment type="function">
    <text evidence="8">Conversion of 1,4-dihydroxy-2-naphthoate (DHNA) to demethylmenaquinone (DMK).</text>
</comment>
<dbReference type="Gene3D" id="1.10.357.140">
    <property type="entry name" value="UbiA prenyltransferase"/>
    <property type="match status" value="1"/>
</dbReference>
<keyword evidence="6 8" id="KW-1133">Transmembrane helix</keyword>
<dbReference type="InterPro" id="IPR000537">
    <property type="entry name" value="UbiA_prenyltransferase"/>
</dbReference>
<feature type="transmembrane region" description="Helical" evidence="8">
    <location>
        <begin position="129"/>
        <end position="145"/>
    </location>
</feature>
<feature type="transmembrane region" description="Helical" evidence="8">
    <location>
        <begin position="105"/>
        <end position="123"/>
    </location>
</feature>
<comment type="similarity">
    <text evidence="8">Belongs to the MenA family. Type 1 subfamily.</text>
</comment>
<dbReference type="CDD" id="cd13962">
    <property type="entry name" value="PT_UbiA_UBIAD1"/>
    <property type="match status" value="1"/>
</dbReference>
<dbReference type="PIRSF" id="PIRSF005355">
    <property type="entry name" value="UBIAD1"/>
    <property type="match status" value="1"/>
</dbReference>
<dbReference type="RefSeq" id="WP_327608456.1">
    <property type="nucleotide sequence ID" value="NZ_JARZFX010000009.1"/>
</dbReference>
<evidence type="ECO:0000256" key="4">
    <source>
        <dbReference type="ARBA" id="ARBA00022679"/>
    </source>
</evidence>
<dbReference type="PANTHER" id="PTHR13929">
    <property type="entry name" value="1,4-DIHYDROXY-2-NAPHTHOATE OCTAPRENYLTRANSFERASE"/>
    <property type="match status" value="1"/>
</dbReference>
<keyword evidence="7 8" id="KW-0472">Membrane</keyword>
<keyword evidence="11" id="KW-1185">Reference proteome</keyword>
<feature type="transmembrane region" description="Helical" evidence="8">
    <location>
        <begin position="183"/>
        <end position="203"/>
    </location>
</feature>
<feature type="transmembrane region" description="Helical" evidence="8">
    <location>
        <begin position="157"/>
        <end position="177"/>
    </location>
</feature>
<gene>
    <name evidence="8" type="primary">menA</name>
    <name evidence="10" type="ORF">QGM71_15520</name>
</gene>
<keyword evidence="3 8" id="KW-1003">Cell membrane</keyword>
<organism evidence="10 11">
    <name type="scientific">Virgibacillus tibetensis</name>
    <dbReference type="NCBI Taxonomy" id="3042313"/>
    <lineage>
        <taxon>Bacteria</taxon>
        <taxon>Bacillati</taxon>
        <taxon>Bacillota</taxon>
        <taxon>Bacilli</taxon>
        <taxon>Bacillales</taxon>
        <taxon>Bacillaceae</taxon>
        <taxon>Virgibacillus</taxon>
    </lineage>
</organism>
<feature type="transmembrane region" description="Helical" evidence="8">
    <location>
        <begin position="285"/>
        <end position="307"/>
    </location>
</feature>
<evidence type="ECO:0000256" key="2">
    <source>
        <dbReference type="ARBA" id="ARBA00022428"/>
    </source>
</evidence>
<name>A0ABU6KIB5_9BACI</name>
<dbReference type="Pfam" id="PF01040">
    <property type="entry name" value="UbiA"/>
    <property type="match status" value="1"/>
</dbReference>
<feature type="transmembrane region" description="Helical" evidence="8">
    <location>
        <begin position="21"/>
        <end position="47"/>
    </location>
</feature>
<evidence type="ECO:0000256" key="8">
    <source>
        <dbReference type="HAMAP-Rule" id="MF_01937"/>
    </source>
</evidence>
<dbReference type="EC" id="2.5.1.74" evidence="8 9"/>
<evidence type="ECO:0000313" key="10">
    <source>
        <dbReference type="EMBL" id="MEC5424895.1"/>
    </source>
</evidence>
<dbReference type="NCBIfam" id="TIGR00751">
    <property type="entry name" value="menA"/>
    <property type="match status" value="1"/>
</dbReference>
<dbReference type="EMBL" id="JARZFX010000009">
    <property type="protein sequence ID" value="MEC5424895.1"/>
    <property type="molecule type" value="Genomic_DNA"/>
</dbReference>
<evidence type="ECO:0000256" key="9">
    <source>
        <dbReference type="NCBIfam" id="TIGR00751"/>
    </source>
</evidence>
<feature type="transmembrane region" description="Helical" evidence="8">
    <location>
        <begin position="53"/>
        <end position="73"/>
    </location>
</feature>
<evidence type="ECO:0000313" key="11">
    <source>
        <dbReference type="Proteomes" id="UP001335737"/>
    </source>
</evidence>
<evidence type="ECO:0000256" key="7">
    <source>
        <dbReference type="ARBA" id="ARBA00023136"/>
    </source>
</evidence>
<dbReference type="Gene3D" id="1.20.120.1780">
    <property type="entry name" value="UbiA prenyltransferase"/>
    <property type="match status" value="1"/>
</dbReference>
<accession>A0ABU6KIB5</accession>
<keyword evidence="4 8" id="KW-0808">Transferase</keyword>
<dbReference type="InterPro" id="IPR026046">
    <property type="entry name" value="UBIAD1"/>
</dbReference>
<proteinExistence type="inferred from homology"/>
<dbReference type="PANTHER" id="PTHR13929:SF0">
    <property type="entry name" value="UBIA PRENYLTRANSFERASE DOMAIN-CONTAINING PROTEIN 1"/>
    <property type="match status" value="1"/>
</dbReference>
<keyword evidence="2 8" id="KW-0474">Menaquinone biosynthesis</keyword>
<comment type="catalytic activity">
    <reaction evidence="8">
        <text>an all-trans-polyprenyl diphosphate + 1,4-dihydroxy-2-naphthoate + H(+) = a 2-demethylmenaquinol + CO2 + diphosphate</text>
        <dbReference type="Rhea" id="RHEA:26478"/>
        <dbReference type="Rhea" id="RHEA-COMP:9563"/>
        <dbReference type="Rhea" id="RHEA-COMP:9564"/>
        <dbReference type="ChEBI" id="CHEBI:11173"/>
        <dbReference type="ChEBI" id="CHEBI:15378"/>
        <dbReference type="ChEBI" id="CHEBI:16526"/>
        <dbReference type="ChEBI" id="CHEBI:33019"/>
        <dbReference type="ChEBI" id="CHEBI:55437"/>
        <dbReference type="ChEBI" id="CHEBI:58914"/>
        <dbReference type="EC" id="2.5.1.74"/>
    </reaction>
</comment>
<comment type="subcellular location">
    <subcellularLocation>
        <location evidence="8">Cell membrane</location>
        <topology evidence="8">Multi-pass membrane protein</topology>
    </subcellularLocation>
    <subcellularLocation>
        <location evidence="1">Membrane</location>
        <topology evidence="1">Multi-pass membrane protein</topology>
    </subcellularLocation>
</comment>
<dbReference type="HAMAP" id="MF_01937">
    <property type="entry name" value="MenA_1"/>
    <property type="match status" value="1"/>
</dbReference>
<dbReference type="Proteomes" id="UP001335737">
    <property type="component" value="Unassembled WGS sequence"/>
</dbReference>
<sequence>MQSKAKINIKQALNEREGFQIWWRLLRPHTLTASFVPVFVGTMLAYIDGSIHVFVFLAMLFASILIQSATNMFNEYYDFARGLDTEDSVGIGGTIVRDGIKPKTVLNLAIAFFGIALLLGIYICLMSSWWIAVIGLIGMLFGYLYTGGPIPIAYTPFGEVFSGFFMGTVIIGVSYFIQTDTLTAEVIWISIPIAIFIGTILLSNNIRDLDGDKENGRKTIAILIGRRNAIRFLGLLFIIAFSLTFFFIIVGILPLWSIITILASIKTVDVINKFKGKTQPIEMMPAMAATGKANTIYGFLLGISLLISKFI</sequence>
<feature type="transmembrane region" description="Helical" evidence="8">
    <location>
        <begin position="232"/>
        <end position="265"/>
    </location>
</feature>
<dbReference type="InterPro" id="IPR044878">
    <property type="entry name" value="UbiA_sf"/>
</dbReference>
<comment type="caution">
    <text evidence="10">The sequence shown here is derived from an EMBL/GenBank/DDBJ whole genome shotgun (WGS) entry which is preliminary data.</text>
</comment>
<evidence type="ECO:0000256" key="1">
    <source>
        <dbReference type="ARBA" id="ARBA00004141"/>
    </source>
</evidence>
<protein>
    <recommendedName>
        <fullName evidence="8 9">1,4-dihydroxy-2-naphthoate octaprenyltransferase</fullName>
        <shortName evidence="8">DHNA-octaprenyltransferase</shortName>
        <ecNumber evidence="8 9">2.5.1.74</ecNumber>
    </recommendedName>
</protein>
<comment type="pathway">
    <text evidence="8">Quinol/quinone metabolism; menaquinone biosynthesis; menaquinol from 1,4-dihydroxy-2-naphthoate: step 1/2.</text>
</comment>
<dbReference type="GO" id="GO:0046428">
    <property type="term" value="F:1,4-dihydroxy-2-naphthoate polyprenyltransferase activity"/>
    <property type="evidence" value="ECO:0007669"/>
    <property type="project" value="UniProtKB-EC"/>
</dbReference>
<dbReference type="InterPro" id="IPR004657">
    <property type="entry name" value="MenA"/>
</dbReference>
<dbReference type="NCBIfam" id="NF004749">
    <property type="entry name" value="PRK06080.1-1"/>
    <property type="match status" value="1"/>
</dbReference>